<dbReference type="AlphaFoldDB" id="A0A495XX27"/>
<proteinExistence type="predicted"/>
<gene>
    <name evidence="2" type="ORF">DFJ68_2280</name>
</gene>
<sequence>MPGAEYESARTTDSKGFAALPSARHAISAAASRPRLGSRPAADSSWARVGWVVSDHSYETAAVRRHATADRRCDSRRPTSDVGST</sequence>
<name>A0A495XX27_9MICO</name>
<protein>
    <submittedName>
        <fullName evidence="2">Uncharacterized protein</fullName>
    </submittedName>
</protein>
<feature type="region of interest" description="Disordered" evidence="1">
    <location>
        <begin position="63"/>
        <end position="85"/>
    </location>
</feature>
<dbReference type="EMBL" id="RBXT01000001">
    <property type="protein sequence ID" value="RKT78827.1"/>
    <property type="molecule type" value="Genomic_DNA"/>
</dbReference>
<comment type="caution">
    <text evidence="2">The sequence shown here is derived from an EMBL/GenBank/DDBJ whole genome shotgun (WGS) entry which is preliminary data.</text>
</comment>
<accession>A0A495XX27</accession>
<evidence type="ECO:0000313" key="2">
    <source>
        <dbReference type="EMBL" id="RKT78827.1"/>
    </source>
</evidence>
<reference evidence="2 3" key="1">
    <citation type="submission" date="2018-10" db="EMBL/GenBank/DDBJ databases">
        <title>Sequencing the genomes of 1000 actinobacteria strains.</title>
        <authorList>
            <person name="Klenk H.-P."/>
        </authorList>
    </citation>
    <scope>NUCLEOTIDE SEQUENCE [LARGE SCALE GENOMIC DNA]</scope>
    <source>
        <strain evidence="2 3">DSM 44267</strain>
    </source>
</reference>
<keyword evidence="3" id="KW-1185">Reference proteome</keyword>
<evidence type="ECO:0000313" key="3">
    <source>
        <dbReference type="Proteomes" id="UP000278440"/>
    </source>
</evidence>
<feature type="compositionally biased region" description="Basic and acidic residues" evidence="1">
    <location>
        <begin position="67"/>
        <end position="79"/>
    </location>
</feature>
<organism evidence="2 3">
    <name type="scientific">Terracoccus luteus</name>
    <dbReference type="NCBI Taxonomy" id="53356"/>
    <lineage>
        <taxon>Bacteria</taxon>
        <taxon>Bacillati</taxon>
        <taxon>Actinomycetota</taxon>
        <taxon>Actinomycetes</taxon>
        <taxon>Micrococcales</taxon>
        <taxon>Intrasporangiaceae</taxon>
        <taxon>Terracoccus</taxon>
    </lineage>
</organism>
<evidence type="ECO:0000256" key="1">
    <source>
        <dbReference type="SAM" id="MobiDB-lite"/>
    </source>
</evidence>
<dbReference type="Proteomes" id="UP000278440">
    <property type="component" value="Unassembled WGS sequence"/>
</dbReference>